<reference evidence="7" key="2">
    <citation type="journal article" date="2021" name="PeerJ">
        <title>Extensive microbial diversity within the chicken gut microbiome revealed by metagenomics and culture.</title>
        <authorList>
            <person name="Gilroy R."/>
            <person name="Ravi A."/>
            <person name="Getino M."/>
            <person name="Pursley I."/>
            <person name="Horton D.L."/>
            <person name="Alikhan N.F."/>
            <person name="Baker D."/>
            <person name="Gharbi K."/>
            <person name="Hall N."/>
            <person name="Watson M."/>
            <person name="Adriaenssens E.M."/>
            <person name="Foster-Nyarko E."/>
            <person name="Jarju S."/>
            <person name="Secka A."/>
            <person name="Antonio M."/>
            <person name="Oren A."/>
            <person name="Chaudhuri R.R."/>
            <person name="La Ragione R."/>
            <person name="Hildebrand F."/>
            <person name="Pallen M.J."/>
        </authorList>
    </citation>
    <scope>NUCLEOTIDE SEQUENCE</scope>
    <source>
        <strain evidence="7">15467</strain>
    </source>
</reference>
<dbReference type="GO" id="GO:0016491">
    <property type="term" value="F:oxidoreductase activity"/>
    <property type="evidence" value="ECO:0007669"/>
    <property type="project" value="InterPro"/>
</dbReference>
<evidence type="ECO:0000259" key="6">
    <source>
        <dbReference type="Pfam" id="PF00578"/>
    </source>
</evidence>
<reference evidence="7" key="1">
    <citation type="submission" date="2020-10" db="EMBL/GenBank/DDBJ databases">
        <authorList>
            <person name="Gilroy R."/>
        </authorList>
    </citation>
    <scope>NUCLEOTIDE SEQUENCE</scope>
    <source>
        <strain evidence="7">15467</strain>
    </source>
</reference>
<comment type="caution">
    <text evidence="7">The sequence shown here is derived from an EMBL/GenBank/DDBJ whole genome shotgun (WGS) entry which is preliminary data.</text>
</comment>
<feature type="signal peptide" evidence="5">
    <location>
        <begin position="1"/>
        <end position="21"/>
    </location>
</feature>
<dbReference type="Proteomes" id="UP000823635">
    <property type="component" value="Unassembled WGS sequence"/>
</dbReference>
<dbReference type="GO" id="GO:0016209">
    <property type="term" value="F:antioxidant activity"/>
    <property type="evidence" value="ECO:0007669"/>
    <property type="project" value="InterPro"/>
</dbReference>
<dbReference type="SUPFAM" id="SSF52833">
    <property type="entry name" value="Thioredoxin-like"/>
    <property type="match status" value="1"/>
</dbReference>
<dbReference type="PROSITE" id="PS51257">
    <property type="entry name" value="PROKAR_LIPOPROTEIN"/>
    <property type="match status" value="1"/>
</dbReference>
<dbReference type="Pfam" id="PF00578">
    <property type="entry name" value="AhpC-TSA"/>
    <property type="match status" value="1"/>
</dbReference>
<keyword evidence="5" id="KW-0732">Signal</keyword>
<dbReference type="InterPro" id="IPR000866">
    <property type="entry name" value="AhpC/TSA"/>
</dbReference>
<keyword evidence="2" id="KW-0201">Cytochrome c-type biogenesis</keyword>
<evidence type="ECO:0000256" key="2">
    <source>
        <dbReference type="ARBA" id="ARBA00022748"/>
    </source>
</evidence>
<dbReference type="CDD" id="cd02966">
    <property type="entry name" value="TlpA_like_family"/>
    <property type="match status" value="1"/>
</dbReference>
<evidence type="ECO:0000256" key="3">
    <source>
        <dbReference type="ARBA" id="ARBA00023157"/>
    </source>
</evidence>
<gene>
    <name evidence="7" type="ORF">IAC68_05730</name>
</gene>
<evidence type="ECO:0000313" key="8">
    <source>
        <dbReference type="Proteomes" id="UP000823635"/>
    </source>
</evidence>
<proteinExistence type="predicted"/>
<keyword evidence="4" id="KW-0676">Redox-active center</keyword>
<keyword evidence="3" id="KW-1015">Disulfide bond</keyword>
<dbReference type="InterPro" id="IPR036249">
    <property type="entry name" value="Thioredoxin-like_sf"/>
</dbReference>
<comment type="subcellular location">
    <subcellularLocation>
        <location evidence="1">Cell envelope</location>
    </subcellularLocation>
</comment>
<evidence type="ECO:0000313" key="7">
    <source>
        <dbReference type="EMBL" id="MBO8429410.1"/>
    </source>
</evidence>
<evidence type="ECO:0000256" key="5">
    <source>
        <dbReference type="SAM" id="SignalP"/>
    </source>
</evidence>
<name>A0A9D9GWA2_9BACT</name>
<feature type="chain" id="PRO_5038714605" evidence="5">
    <location>
        <begin position="22"/>
        <end position="385"/>
    </location>
</feature>
<evidence type="ECO:0000256" key="4">
    <source>
        <dbReference type="ARBA" id="ARBA00023284"/>
    </source>
</evidence>
<dbReference type="GO" id="GO:0017004">
    <property type="term" value="P:cytochrome complex assembly"/>
    <property type="evidence" value="ECO:0007669"/>
    <property type="project" value="UniProtKB-KW"/>
</dbReference>
<dbReference type="PANTHER" id="PTHR42852:SF6">
    <property type="entry name" value="THIOL:DISULFIDE INTERCHANGE PROTEIN DSBE"/>
    <property type="match status" value="1"/>
</dbReference>
<dbReference type="PANTHER" id="PTHR42852">
    <property type="entry name" value="THIOL:DISULFIDE INTERCHANGE PROTEIN DSBE"/>
    <property type="match status" value="1"/>
</dbReference>
<dbReference type="EMBL" id="JADINB010000127">
    <property type="protein sequence ID" value="MBO8429410.1"/>
    <property type="molecule type" value="Genomic_DNA"/>
</dbReference>
<feature type="domain" description="Alkyl hydroperoxide reductase subunit C/ Thiol specific antioxidant" evidence="6">
    <location>
        <begin position="253"/>
        <end position="368"/>
    </location>
</feature>
<accession>A0A9D9GWA2</accession>
<organism evidence="7 8">
    <name type="scientific">Candidatus Egerieousia excrementavium</name>
    <dbReference type="NCBI Taxonomy" id="2840778"/>
    <lineage>
        <taxon>Bacteria</taxon>
        <taxon>Pseudomonadati</taxon>
        <taxon>Bacteroidota</taxon>
        <taxon>Bacteroidia</taxon>
        <taxon>Bacteroidales</taxon>
        <taxon>Candidatus Egerieousia</taxon>
    </lineage>
</organism>
<dbReference type="Gene3D" id="3.40.30.10">
    <property type="entry name" value="Glutaredoxin"/>
    <property type="match status" value="1"/>
</dbReference>
<dbReference type="InterPro" id="IPR050553">
    <property type="entry name" value="Thioredoxin_ResA/DsbE_sf"/>
</dbReference>
<evidence type="ECO:0000256" key="1">
    <source>
        <dbReference type="ARBA" id="ARBA00004196"/>
    </source>
</evidence>
<dbReference type="GO" id="GO:0030313">
    <property type="term" value="C:cell envelope"/>
    <property type="evidence" value="ECO:0007669"/>
    <property type="project" value="UniProtKB-SubCell"/>
</dbReference>
<protein>
    <submittedName>
        <fullName evidence="7">TlpA family protein disulfide reductase</fullName>
    </submittedName>
</protein>
<sequence>MKILYKIVCVSALSFILAGCAKDDTARLQFNIEGAGNKEIILSKLSVNRIDVVDTLKTDAGGAARYEVAVAADAPEFFYVSYNRKRLASLIVKGGDRIVVDVDTLGTSLVVKGSDESVLLSEIEREIYNSTARFDSLAIAVSDAAQADDQQLYEKLNKEISSLYVTEKREAIKRLMSNPTSFTNVILLYRRFSDNLALFADNMDFIYFKTAYDSLSPLYPNSAYVKSLKNDADNLQRLVELGNRLSEASELAYPELEMPDVQSRMHKLSSLQGKPFILLFWSAANAEQKMYNLELKKVYDRYAGAGLNIYQVCVDSDKALWASVVKEQQLPWINVCDGRGASSQALAIYALQRIPAMFIFDSEGNIVEKDQFDTAKLSGTLARLF</sequence>
<dbReference type="AlphaFoldDB" id="A0A9D9GWA2"/>